<proteinExistence type="predicted"/>
<dbReference type="PANTHER" id="PTHR47938">
    <property type="entry name" value="RESPIRATORY COMPLEX I CHAPERONE (CIA84), PUTATIVE (AFU_ORTHOLOGUE AFUA_2G06020)-RELATED"/>
    <property type="match status" value="1"/>
</dbReference>
<dbReference type="InterPro" id="IPR036291">
    <property type="entry name" value="NAD(P)-bd_dom_sf"/>
</dbReference>
<dbReference type="InterPro" id="IPR002885">
    <property type="entry name" value="PPR_rpt"/>
</dbReference>
<dbReference type="SUPFAM" id="SSF51735">
    <property type="entry name" value="NAD(P)-binding Rossmann-fold domains"/>
    <property type="match status" value="1"/>
</dbReference>
<name>A0AA36J0G8_9DINO</name>
<dbReference type="InterPro" id="IPR011990">
    <property type="entry name" value="TPR-like_helical_dom_sf"/>
</dbReference>
<accession>A0AA36J0G8</accession>
<dbReference type="EMBL" id="CAUJNA010003223">
    <property type="protein sequence ID" value="CAJ1396234.1"/>
    <property type="molecule type" value="Genomic_DNA"/>
</dbReference>
<dbReference type="PROSITE" id="PS51375">
    <property type="entry name" value="PPR"/>
    <property type="match status" value="1"/>
</dbReference>
<dbReference type="Proteomes" id="UP001178507">
    <property type="component" value="Unassembled WGS sequence"/>
</dbReference>
<dbReference type="InterPro" id="IPR036063">
    <property type="entry name" value="Smr_dom_sf"/>
</dbReference>
<dbReference type="Gene3D" id="3.40.50.720">
    <property type="entry name" value="NAD(P)-binding Rossmann-like Domain"/>
    <property type="match status" value="1"/>
</dbReference>
<dbReference type="GO" id="GO:0003729">
    <property type="term" value="F:mRNA binding"/>
    <property type="evidence" value="ECO:0007669"/>
    <property type="project" value="TreeGrafter"/>
</dbReference>
<evidence type="ECO:0000313" key="3">
    <source>
        <dbReference type="Proteomes" id="UP001178507"/>
    </source>
</evidence>
<dbReference type="Gene3D" id="1.25.40.10">
    <property type="entry name" value="Tetratricopeptide repeat domain"/>
    <property type="match status" value="2"/>
</dbReference>
<dbReference type="PANTHER" id="PTHR47938:SF35">
    <property type="entry name" value="PENTATRICOPEPTIDE REPEAT-CONTAINING PROTEIN 4, MITOCHONDRIAL-RELATED"/>
    <property type="match status" value="1"/>
</dbReference>
<sequence length="833" mass="88831">MGTSHACGALRGVFLPQFQQPCRGRRANLSVREEVHWSVEGHCLVSHPSALVGACSDRTTALWRLLQRRAHHAVAVPALAPGAAPLRRHPGGAQQELLQCRRGGTGQGRSLARRLARRAADGRRARAAEARLGCCMGTAKGVAGARRCVLRGCFRRVRSGAALGCVSFAFEGISEPFQPHQLHRCSGQGQPVAARLVVACLGGRSESETQRCGSQRSAGRLRHRCHVGPSLGAPGTDAAGPAPNAISLNTALRGLSHVSQWTLALATFELFKEQGLKPSNISYTSLMTALANAELWQQALQQLKSHAAPDVVAFNAALTAASRSTLPAVALSLLKELKLCGLQPQVTSYNIALSCQPWAEALRLLDEMPFPGDHVTYRVALEVLAQAPLELALSFHRDSVDAGLALGPRQVTDLHGLSLEAARVQVCADLLHAALQGAVDRSYIVGLGRGSDSGEAVLGPELLSFLRALQLEVRETSGRLHVNGRQLQQWANACVDCSWTRFAKRKTDTADLRYRDTVSKVYLRNFWTHVNELIVSDRSMRRLRALGLGLALWLGLTGLSDPAAVATAAAGDELLIYGAGYLGRRVAKLWQQQRPGAKVTCATRTAASHPQLAAEGWEALTTDELSGGTRRFAQVVFCAPPSRSDDYGAAVRAAMGLLEEHGAAVFTSSAGVFAEDSGGTVDESGAVGDSPANQRMLSAEKAAEGAAVLRLAGLYDLDRGPHAYWLKTGVVTGQPDGLINLVHYDDAASAVVQALQAKSREVFVVADGVPLSRRGICEAAAKAKHFGAAMPSFKAGEWEMGGTGGKRLDASKARRVLGWRPQFPSFAEYMAAH</sequence>
<organism evidence="2 3">
    <name type="scientific">Effrenium voratum</name>
    <dbReference type="NCBI Taxonomy" id="2562239"/>
    <lineage>
        <taxon>Eukaryota</taxon>
        <taxon>Sar</taxon>
        <taxon>Alveolata</taxon>
        <taxon>Dinophyceae</taxon>
        <taxon>Suessiales</taxon>
        <taxon>Symbiodiniaceae</taxon>
        <taxon>Effrenium</taxon>
    </lineage>
</organism>
<evidence type="ECO:0000256" key="1">
    <source>
        <dbReference type="PROSITE-ProRule" id="PRU00708"/>
    </source>
</evidence>
<comment type="caution">
    <text evidence="2">The sequence shown here is derived from an EMBL/GenBank/DDBJ whole genome shotgun (WGS) entry which is preliminary data.</text>
</comment>
<dbReference type="AlphaFoldDB" id="A0AA36J0G8"/>
<evidence type="ECO:0008006" key="4">
    <source>
        <dbReference type="Google" id="ProtNLM"/>
    </source>
</evidence>
<dbReference type="SUPFAM" id="SSF160443">
    <property type="entry name" value="SMR domain-like"/>
    <property type="match status" value="1"/>
</dbReference>
<feature type="repeat" description="PPR" evidence="1">
    <location>
        <begin position="244"/>
        <end position="278"/>
    </location>
</feature>
<reference evidence="2" key="1">
    <citation type="submission" date="2023-08" db="EMBL/GenBank/DDBJ databases">
        <authorList>
            <person name="Chen Y."/>
            <person name="Shah S."/>
            <person name="Dougan E. K."/>
            <person name="Thang M."/>
            <person name="Chan C."/>
        </authorList>
    </citation>
    <scope>NUCLEOTIDE SEQUENCE</scope>
</reference>
<evidence type="ECO:0000313" key="2">
    <source>
        <dbReference type="EMBL" id="CAJ1396234.1"/>
    </source>
</evidence>
<protein>
    <recommendedName>
        <fullName evidence="4">NAD(P)-binding domain-containing protein</fullName>
    </recommendedName>
</protein>
<gene>
    <name evidence="2" type="ORF">EVOR1521_LOCUS20501</name>
</gene>
<keyword evidence="3" id="KW-1185">Reference proteome</keyword>